<dbReference type="InterPro" id="IPR002509">
    <property type="entry name" value="NODB_dom"/>
</dbReference>
<feature type="region of interest" description="Disordered" evidence="3">
    <location>
        <begin position="35"/>
        <end position="123"/>
    </location>
</feature>
<dbReference type="SUPFAM" id="SSF88713">
    <property type="entry name" value="Glycoside hydrolase/deacetylase"/>
    <property type="match status" value="1"/>
</dbReference>
<dbReference type="EC" id="3.-.-.-" evidence="5"/>
<gene>
    <name evidence="5" type="ORF">V1634_30965</name>
</gene>
<feature type="domain" description="NodB homology" evidence="4">
    <location>
        <begin position="129"/>
        <end position="312"/>
    </location>
</feature>
<evidence type="ECO:0000256" key="2">
    <source>
        <dbReference type="ARBA" id="ARBA00022801"/>
    </source>
</evidence>
<evidence type="ECO:0000313" key="5">
    <source>
        <dbReference type="EMBL" id="MEE6311259.1"/>
    </source>
</evidence>
<dbReference type="Gene3D" id="3.20.20.370">
    <property type="entry name" value="Glycoside hydrolase/deacetylase"/>
    <property type="match status" value="1"/>
</dbReference>
<accession>A0ABU7SMT9</accession>
<keyword evidence="2 5" id="KW-0378">Hydrolase</keyword>
<feature type="compositionally biased region" description="Basic and acidic residues" evidence="3">
    <location>
        <begin position="100"/>
        <end position="110"/>
    </location>
</feature>
<feature type="compositionally biased region" description="Low complexity" evidence="3">
    <location>
        <begin position="71"/>
        <end position="80"/>
    </location>
</feature>
<dbReference type="InterPro" id="IPR050248">
    <property type="entry name" value="Polysacc_deacetylase_ArnD"/>
</dbReference>
<dbReference type="CDD" id="cd10917">
    <property type="entry name" value="CE4_NodB_like_6s_7s"/>
    <property type="match status" value="1"/>
</dbReference>
<organism evidence="5 6">
    <name type="scientific">Plantactinospora veratri</name>
    <dbReference type="NCBI Taxonomy" id="1436122"/>
    <lineage>
        <taxon>Bacteria</taxon>
        <taxon>Bacillati</taxon>
        <taxon>Actinomycetota</taxon>
        <taxon>Actinomycetes</taxon>
        <taxon>Micromonosporales</taxon>
        <taxon>Micromonosporaceae</taxon>
        <taxon>Plantactinospora</taxon>
    </lineage>
</organism>
<sequence length="370" mass="37565">MPTMSRTRMLTIATLVAVTVLGGAYALGHTLGRPGGPLAARPESRAQHQADGPTDQHSADRAGGPAEGRADPGQPGGPADPALPAPPATVPPSGGPQPADPDRTRGHEPPRLPPEQDGPQGARISTGASYVALTFDDGPDPRYTPQILAALAEYHVKATFCLVGENAQAHPELVRAIVAEGHTLCNHSWRHDVKLGSRPSASIRADLVRTNEAIRAAVPDARIGYFRQPGGAWTASVVAVARQLEMTSLHWAVDPQDWTRPGAGAIAARVSAGVGPGAIVLLHDAGGNRQGTLVALHWLLPDLARKYALAALPSGPPPAGTPPAGTPSAGQPAAGQPSAGTPPQGRPGGAAAPAGQPAAGTPAAGQPVWS</sequence>
<dbReference type="Pfam" id="PF01522">
    <property type="entry name" value="Polysacc_deac_1"/>
    <property type="match status" value="1"/>
</dbReference>
<comment type="caution">
    <text evidence="5">The sequence shown here is derived from an EMBL/GenBank/DDBJ whole genome shotgun (WGS) entry which is preliminary data.</text>
</comment>
<evidence type="ECO:0000313" key="6">
    <source>
        <dbReference type="Proteomes" id="UP001339911"/>
    </source>
</evidence>
<dbReference type="PANTHER" id="PTHR10587:SF133">
    <property type="entry name" value="CHITIN DEACETYLASE 1-RELATED"/>
    <property type="match status" value="1"/>
</dbReference>
<dbReference type="GO" id="GO:0016787">
    <property type="term" value="F:hydrolase activity"/>
    <property type="evidence" value="ECO:0007669"/>
    <property type="project" value="UniProtKB-KW"/>
</dbReference>
<evidence type="ECO:0000259" key="4">
    <source>
        <dbReference type="PROSITE" id="PS51677"/>
    </source>
</evidence>
<evidence type="ECO:0000256" key="3">
    <source>
        <dbReference type="SAM" id="MobiDB-lite"/>
    </source>
</evidence>
<name>A0ABU7SMT9_9ACTN</name>
<feature type="compositionally biased region" description="Pro residues" evidence="3">
    <location>
        <begin position="81"/>
        <end position="99"/>
    </location>
</feature>
<proteinExistence type="predicted"/>
<dbReference type="InterPro" id="IPR011330">
    <property type="entry name" value="Glyco_hydro/deAcase_b/a-brl"/>
</dbReference>
<feature type="region of interest" description="Disordered" evidence="3">
    <location>
        <begin position="314"/>
        <end position="370"/>
    </location>
</feature>
<feature type="compositionally biased region" description="Pro residues" evidence="3">
    <location>
        <begin position="314"/>
        <end position="325"/>
    </location>
</feature>
<reference evidence="5 6" key="1">
    <citation type="submission" date="2024-01" db="EMBL/GenBank/DDBJ databases">
        <title>Genome insights into Plantactinospora veratri sp. nov.</title>
        <authorList>
            <person name="Wang L."/>
        </authorList>
    </citation>
    <scope>NUCLEOTIDE SEQUENCE [LARGE SCALE GENOMIC DNA]</scope>
    <source>
        <strain evidence="5 6">NEAU-FHS4</strain>
    </source>
</reference>
<dbReference type="PANTHER" id="PTHR10587">
    <property type="entry name" value="GLYCOSYL TRANSFERASE-RELATED"/>
    <property type="match status" value="1"/>
</dbReference>
<feature type="compositionally biased region" description="Low complexity" evidence="3">
    <location>
        <begin position="326"/>
        <end position="370"/>
    </location>
</feature>
<protein>
    <submittedName>
        <fullName evidence="5">Polysaccharide deacetylase family protein</fullName>
        <ecNumber evidence="5">3.-.-.-</ecNumber>
    </submittedName>
</protein>
<evidence type="ECO:0000256" key="1">
    <source>
        <dbReference type="ARBA" id="ARBA00022723"/>
    </source>
</evidence>
<dbReference type="PROSITE" id="PS51677">
    <property type="entry name" value="NODB"/>
    <property type="match status" value="1"/>
</dbReference>
<dbReference type="Proteomes" id="UP001339911">
    <property type="component" value="Unassembled WGS sequence"/>
</dbReference>
<keyword evidence="1" id="KW-0479">Metal-binding</keyword>
<dbReference type="EMBL" id="JAZGQL010000033">
    <property type="protein sequence ID" value="MEE6311259.1"/>
    <property type="molecule type" value="Genomic_DNA"/>
</dbReference>
<keyword evidence="6" id="KW-1185">Reference proteome</keyword>